<dbReference type="Pfam" id="PF09413">
    <property type="entry name" value="DUF2007"/>
    <property type="match status" value="1"/>
</dbReference>
<dbReference type="SUPFAM" id="SSF54913">
    <property type="entry name" value="GlnB-like"/>
    <property type="match status" value="1"/>
</dbReference>
<feature type="domain" description="DUF2007" evidence="1">
    <location>
        <begin position="5"/>
        <end position="65"/>
    </location>
</feature>
<dbReference type="InterPro" id="IPR011322">
    <property type="entry name" value="N-reg_PII-like_a/b"/>
</dbReference>
<accession>A0A6J4SAR7</accession>
<gene>
    <name evidence="2" type="ORF">AVDCRST_MAG44-384</name>
</gene>
<evidence type="ECO:0000313" key="2">
    <source>
        <dbReference type="EMBL" id="CAA9494170.1"/>
    </source>
</evidence>
<sequence length="69" mass="7623">MSGLAEVARYQSRIDADVARLFLIEEGIDAVLFDAEINSFYGGLFMPVRLMVFADELERALELLDGAAP</sequence>
<reference evidence="2" key="1">
    <citation type="submission" date="2020-02" db="EMBL/GenBank/DDBJ databases">
        <authorList>
            <person name="Meier V. D."/>
        </authorList>
    </citation>
    <scope>NUCLEOTIDE SEQUENCE</scope>
    <source>
        <strain evidence="2">AVDCRST_MAG44</strain>
    </source>
</reference>
<dbReference type="AlphaFoldDB" id="A0A6J4SAR7"/>
<dbReference type="EMBL" id="CADCVY010000027">
    <property type="protein sequence ID" value="CAA9494170.1"/>
    <property type="molecule type" value="Genomic_DNA"/>
</dbReference>
<organism evidence="2">
    <name type="scientific">uncultured Sphingomonas sp</name>
    <dbReference type="NCBI Taxonomy" id="158754"/>
    <lineage>
        <taxon>Bacteria</taxon>
        <taxon>Pseudomonadati</taxon>
        <taxon>Pseudomonadota</taxon>
        <taxon>Alphaproteobacteria</taxon>
        <taxon>Sphingomonadales</taxon>
        <taxon>Sphingomonadaceae</taxon>
        <taxon>Sphingomonas</taxon>
        <taxon>environmental samples</taxon>
    </lineage>
</organism>
<dbReference type="Gene3D" id="3.30.70.790">
    <property type="entry name" value="UreE, C-terminal domain"/>
    <property type="match status" value="1"/>
</dbReference>
<evidence type="ECO:0000259" key="1">
    <source>
        <dbReference type="Pfam" id="PF09413"/>
    </source>
</evidence>
<protein>
    <recommendedName>
        <fullName evidence="1">DUF2007 domain-containing protein</fullName>
    </recommendedName>
</protein>
<proteinExistence type="predicted"/>
<dbReference type="InterPro" id="IPR018551">
    <property type="entry name" value="DUF2007"/>
</dbReference>
<name>A0A6J4SAR7_9SPHN</name>